<evidence type="ECO:0000256" key="1">
    <source>
        <dbReference type="SAM" id="MobiDB-lite"/>
    </source>
</evidence>
<sequence>MQKDRWTLGTAYTEPPLPWLQNVLDPLVSLPLQHWSSSIGEWRGADLSGQPGTRDLGIGLLLQGQNSFCGIGAIVFILQNNMKMGKIINISHVIPSDSVFESYRALKLHWENLYGYILPEDSQIYCSIYFKLIGEKLFTYPFSCIRSRPVEYFPRVDLEGVLNAFVTDLKNIIPSICGFPLKMTSKALYATKYLTQSSAQDLNTKPANLTEKRNWKVTLTQVMPKKDIFNPSSCATENSRQMELQVNQPKTGIFSNLHLLAEDENTREVGCSVYNKKQWKKSEKSTMMLNSNESSKFSKDPLMRDSTRVIPIFKGKLLLTDRQMTKNTNGKKKLNIAQYEPLKSNTASKSVVSKSSAVQLNKPLHDTSRNYKTVLQIEIGKSKAKSTKHRLKEKNKDNGYLPNCAFTKTIVSYRNSTKMKSGRQSSSLVFASDQSMCDASTVHQYINKPANFSTGQNARSTGSKKTHLCMSHPDVNEKNVRIFQDELQSRTEESKIKPYRSVHNKAKKGKSQKKSVRPDKDTANIPCHHLQFSSLQEEGESYPKLKKPRTNKP</sequence>
<feature type="domain" description="DUF4708" evidence="2">
    <location>
        <begin position="80"/>
        <end position="154"/>
    </location>
</feature>
<gene>
    <name evidence="4" type="primary">C4H18orf63</name>
</gene>
<proteinExistence type="predicted"/>
<feature type="region of interest" description="Disordered" evidence="1">
    <location>
        <begin position="488"/>
        <end position="553"/>
    </location>
</feature>
<dbReference type="CTD" id="121930008"/>
<dbReference type="GeneID" id="110083385"/>
<evidence type="ECO:0000313" key="4">
    <source>
        <dbReference type="RefSeq" id="XP_020657485.2"/>
    </source>
</evidence>
<feature type="compositionally biased region" description="Basic residues" evidence="1">
    <location>
        <begin position="544"/>
        <end position="553"/>
    </location>
</feature>
<dbReference type="InterPro" id="IPR031643">
    <property type="entry name" value="DUF4708"/>
</dbReference>
<dbReference type="Proteomes" id="UP001652642">
    <property type="component" value="Chromosome 4"/>
</dbReference>
<dbReference type="Pfam" id="PF15813">
    <property type="entry name" value="DUF4708"/>
    <property type="match status" value="1"/>
</dbReference>
<keyword evidence="3" id="KW-1185">Reference proteome</keyword>
<dbReference type="PANTHER" id="PTHR28495:SF1">
    <property type="entry name" value="GENE, 17266-RELATED"/>
    <property type="match status" value="1"/>
</dbReference>
<evidence type="ECO:0000313" key="3">
    <source>
        <dbReference type="Proteomes" id="UP001652642"/>
    </source>
</evidence>
<dbReference type="RefSeq" id="XP_020657485.2">
    <property type="nucleotide sequence ID" value="XM_020801826.2"/>
</dbReference>
<feature type="compositionally biased region" description="Basic residues" evidence="1">
    <location>
        <begin position="497"/>
        <end position="515"/>
    </location>
</feature>
<dbReference type="PANTHER" id="PTHR28495">
    <property type="entry name" value="HYPOTHETICAL PROTEIN LOC100359752"/>
    <property type="match status" value="1"/>
</dbReference>
<name>A0A6J0UE73_9SAUR</name>
<dbReference type="AlphaFoldDB" id="A0A6J0UE73"/>
<organism evidence="3 4">
    <name type="scientific">Pogona vitticeps</name>
    <name type="common">central bearded dragon</name>
    <dbReference type="NCBI Taxonomy" id="103695"/>
    <lineage>
        <taxon>Eukaryota</taxon>
        <taxon>Metazoa</taxon>
        <taxon>Chordata</taxon>
        <taxon>Craniata</taxon>
        <taxon>Vertebrata</taxon>
        <taxon>Euteleostomi</taxon>
        <taxon>Lepidosauria</taxon>
        <taxon>Squamata</taxon>
        <taxon>Bifurcata</taxon>
        <taxon>Unidentata</taxon>
        <taxon>Episquamata</taxon>
        <taxon>Toxicofera</taxon>
        <taxon>Iguania</taxon>
        <taxon>Acrodonta</taxon>
        <taxon>Agamidae</taxon>
        <taxon>Amphibolurinae</taxon>
        <taxon>Pogona</taxon>
    </lineage>
</organism>
<evidence type="ECO:0000259" key="2">
    <source>
        <dbReference type="Pfam" id="PF15813"/>
    </source>
</evidence>
<reference evidence="4" key="1">
    <citation type="submission" date="2025-08" db="UniProtKB">
        <authorList>
            <consortium name="RefSeq"/>
        </authorList>
    </citation>
    <scope>IDENTIFICATION</scope>
</reference>
<accession>A0A6J0UE73</accession>
<protein>
    <submittedName>
        <fullName evidence="4">Uncharacterized protein C18orf63 homolog isoform X3</fullName>
    </submittedName>
</protein>